<dbReference type="InterPro" id="IPR013103">
    <property type="entry name" value="RVT_2"/>
</dbReference>
<dbReference type="PANTHER" id="PTHR11439">
    <property type="entry name" value="GAG-POL-RELATED RETROTRANSPOSON"/>
    <property type="match status" value="1"/>
</dbReference>
<name>A0ABQ4ZXR8_9ASTR</name>
<feature type="domain" description="Reverse transcriptase Ty1/copia-type" evidence="1">
    <location>
        <begin position="183"/>
        <end position="425"/>
    </location>
</feature>
<reference evidence="2" key="1">
    <citation type="journal article" date="2022" name="Int. J. Mol. Sci.">
        <title>Draft Genome of Tanacetum Coccineum: Genomic Comparison of Closely Related Tanacetum-Family Plants.</title>
        <authorList>
            <person name="Yamashiro T."/>
            <person name="Shiraishi A."/>
            <person name="Nakayama K."/>
            <person name="Satake H."/>
        </authorList>
    </citation>
    <scope>NUCLEOTIDE SEQUENCE</scope>
</reference>
<dbReference type="CDD" id="cd09272">
    <property type="entry name" value="RNase_HI_RT_Ty1"/>
    <property type="match status" value="1"/>
</dbReference>
<reference evidence="2" key="2">
    <citation type="submission" date="2022-01" db="EMBL/GenBank/DDBJ databases">
        <authorList>
            <person name="Yamashiro T."/>
            <person name="Shiraishi A."/>
            <person name="Satake H."/>
            <person name="Nakayama K."/>
        </authorList>
    </citation>
    <scope>NUCLEOTIDE SEQUENCE</scope>
</reference>
<sequence length="673" mass="76983">MASEHDCLEPKLQRFNNHNSLAEPMNTPSKEDLDNLFGPMFEKYYEQKSSDTPIYSTAQPSQVYEDSPSTSSIIVDTHEAPPVVTTSDEQTSLISLIEADEFNQEDTADFDGNAYFVPYNPPSHEEIESSTTALEPSNVQNFHQVQPSTYIWTKDHPLDQVIGDPSKPVMTRQRLHTDSERLQVWELVLRPEGKNIIALKWLWKNKCDAENIVVRNKTRLVAKGYKQEEGIDFEESFAPVARLEDVQTFIAYAAYKNITIFQMDVKTAFLNGPLKEEVYVSQPEGFIDPEFPDHVYRLKKALYGLKQAPRAWYDKLSSFLIEHGFTKGIIDPTLFTRRHGGDILLVQVYVDDIIFGSTNPDFSKRFANLMKNNFEMSMMGELKFFLGLQVHQSPRGIFISQSQYAIELLKKHGLDECVSMSTPMATERLDADLQGTPTDQTTYRRMIGGLMYLTASRPDIAFATFVCARYQARPTVKHLKEVKRIFRYLRQSYNMGLWYPKDSGFELIAYSDADHAGCKDDCKSTSGGLQFLGGKLVSWSSKKQDCTAMSTAEAEYVSLSACCAQVIWMRTQLLDYGYKYNRIPMYCDSKNVIAISCNLVQHSKTKHIDIRYNFIKEHLEKGTVEIYFVGTEYQLADLFTKALPKERFEYLVHRIGMRCMTPTQLESLTKLSS</sequence>
<dbReference type="SUPFAM" id="SSF56672">
    <property type="entry name" value="DNA/RNA polymerases"/>
    <property type="match status" value="1"/>
</dbReference>
<comment type="caution">
    <text evidence="2">The sequence shown here is derived from an EMBL/GenBank/DDBJ whole genome shotgun (WGS) entry which is preliminary data.</text>
</comment>
<dbReference type="Proteomes" id="UP001151760">
    <property type="component" value="Unassembled WGS sequence"/>
</dbReference>
<gene>
    <name evidence="2" type="ORF">Tco_0801109</name>
</gene>
<evidence type="ECO:0000313" key="2">
    <source>
        <dbReference type="EMBL" id="GJS94141.1"/>
    </source>
</evidence>
<dbReference type="PANTHER" id="PTHR11439:SF495">
    <property type="entry name" value="REVERSE TRANSCRIPTASE, RNA-DEPENDENT DNA POLYMERASE-RELATED"/>
    <property type="match status" value="1"/>
</dbReference>
<accession>A0ABQ4ZXR8</accession>
<protein>
    <submittedName>
        <fullName evidence="2">Retrovirus-related pol polyprotein from transposon TNT 1-94</fullName>
    </submittedName>
</protein>
<dbReference type="Pfam" id="PF07727">
    <property type="entry name" value="RVT_2"/>
    <property type="match status" value="1"/>
</dbReference>
<dbReference type="EMBL" id="BQNB010011709">
    <property type="protein sequence ID" value="GJS94141.1"/>
    <property type="molecule type" value="Genomic_DNA"/>
</dbReference>
<evidence type="ECO:0000259" key="1">
    <source>
        <dbReference type="Pfam" id="PF07727"/>
    </source>
</evidence>
<organism evidence="2 3">
    <name type="scientific">Tanacetum coccineum</name>
    <dbReference type="NCBI Taxonomy" id="301880"/>
    <lineage>
        <taxon>Eukaryota</taxon>
        <taxon>Viridiplantae</taxon>
        <taxon>Streptophyta</taxon>
        <taxon>Embryophyta</taxon>
        <taxon>Tracheophyta</taxon>
        <taxon>Spermatophyta</taxon>
        <taxon>Magnoliopsida</taxon>
        <taxon>eudicotyledons</taxon>
        <taxon>Gunneridae</taxon>
        <taxon>Pentapetalae</taxon>
        <taxon>asterids</taxon>
        <taxon>campanulids</taxon>
        <taxon>Asterales</taxon>
        <taxon>Asteraceae</taxon>
        <taxon>Asteroideae</taxon>
        <taxon>Anthemideae</taxon>
        <taxon>Anthemidinae</taxon>
        <taxon>Tanacetum</taxon>
    </lineage>
</organism>
<dbReference type="InterPro" id="IPR043502">
    <property type="entry name" value="DNA/RNA_pol_sf"/>
</dbReference>
<proteinExistence type="predicted"/>
<evidence type="ECO:0000313" key="3">
    <source>
        <dbReference type="Proteomes" id="UP001151760"/>
    </source>
</evidence>
<keyword evidence="3" id="KW-1185">Reference proteome</keyword>